<dbReference type="PANTHER" id="PTHR13347">
    <property type="entry name" value="HEAT REPEAT-CONTAINING PROTEIN 3"/>
    <property type="match status" value="1"/>
</dbReference>
<evidence type="ECO:0000256" key="3">
    <source>
        <dbReference type="SAM" id="MobiDB-lite"/>
    </source>
</evidence>
<evidence type="ECO:0000313" key="5">
    <source>
        <dbReference type="EMBL" id="KAK9701950.1"/>
    </source>
</evidence>
<dbReference type="EMBL" id="JASJQH010007767">
    <property type="protein sequence ID" value="KAK9701950.1"/>
    <property type="molecule type" value="Genomic_DNA"/>
</dbReference>
<keyword evidence="6" id="KW-1185">Reference proteome</keyword>
<evidence type="ECO:0000256" key="2">
    <source>
        <dbReference type="PROSITE-ProRule" id="PRU00259"/>
    </source>
</evidence>
<protein>
    <recommendedName>
        <fullName evidence="4">SYO1-like TPR repeats domain-containing protein</fullName>
    </recommendedName>
</protein>
<dbReference type="PROSITE" id="PS50176">
    <property type="entry name" value="ARM_REPEAT"/>
    <property type="match status" value="1"/>
</dbReference>
<evidence type="ECO:0000313" key="6">
    <source>
        <dbReference type="Proteomes" id="UP001479436"/>
    </source>
</evidence>
<dbReference type="Pfam" id="PF00514">
    <property type="entry name" value="Arm"/>
    <property type="match status" value="1"/>
</dbReference>
<dbReference type="Gene3D" id="1.25.10.10">
    <property type="entry name" value="Leucine-rich Repeat Variant"/>
    <property type="match status" value="1"/>
</dbReference>
<evidence type="ECO:0000259" key="4">
    <source>
        <dbReference type="Pfam" id="PF25567"/>
    </source>
</evidence>
<feature type="compositionally biased region" description="Basic residues" evidence="3">
    <location>
        <begin position="1"/>
        <end position="11"/>
    </location>
</feature>
<proteinExistence type="inferred from homology"/>
<dbReference type="InterPro" id="IPR016024">
    <property type="entry name" value="ARM-type_fold"/>
</dbReference>
<dbReference type="PANTHER" id="PTHR13347:SF1">
    <property type="entry name" value="HEAT REPEAT-CONTAINING PROTEIN 3"/>
    <property type="match status" value="1"/>
</dbReference>
<reference evidence="5 6" key="1">
    <citation type="submission" date="2023-04" db="EMBL/GenBank/DDBJ databases">
        <title>Genome of Basidiobolus ranarum AG-B5.</title>
        <authorList>
            <person name="Stajich J.E."/>
            <person name="Carter-House D."/>
            <person name="Gryganskyi A."/>
        </authorList>
    </citation>
    <scope>NUCLEOTIDE SEQUENCE [LARGE SCALE GENOMIC DNA]</scope>
    <source>
        <strain evidence="5 6">AG-B5</strain>
    </source>
</reference>
<name>A0ABR2VTV2_9FUNG</name>
<feature type="region of interest" description="Disordered" evidence="3">
    <location>
        <begin position="359"/>
        <end position="380"/>
    </location>
</feature>
<dbReference type="Proteomes" id="UP001479436">
    <property type="component" value="Unassembled WGS sequence"/>
</dbReference>
<dbReference type="CDD" id="cd13394">
    <property type="entry name" value="Syo1_like"/>
    <property type="match status" value="1"/>
</dbReference>
<dbReference type="InterPro" id="IPR000225">
    <property type="entry name" value="Armadillo"/>
</dbReference>
<feature type="domain" description="SYO1-like TPR repeats" evidence="4">
    <location>
        <begin position="439"/>
        <end position="671"/>
    </location>
</feature>
<dbReference type="Pfam" id="PF25567">
    <property type="entry name" value="TPR_SYO1"/>
    <property type="match status" value="1"/>
</dbReference>
<gene>
    <name evidence="5" type="ORF">K7432_011483</name>
</gene>
<dbReference type="InterPro" id="IPR011989">
    <property type="entry name" value="ARM-like"/>
</dbReference>
<organism evidence="5 6">
    <name type="scientific">Basidiobolus ranarum</name>
    <dbReference type="NCBI Taxonomy" id="34480"/>
    <lineage>
        <taxon>Eukaryota</taxon>
        <taxon>Fungi</taxon>
        <taxon>Fungi incertae sedis</taxon>
        <taxon>Zoopagomycota</taxon>
        <taxon>Entomophthoromycotina</taxon>
        <taxon>Basidiobolomycetes</taxon>
        <taxon>Basidiobolales</taxon>
        <taxon>Basidiobolaceae</taxon>
        <taxon>Basidiobolus</taxon>
    </lineage>
</organism>
<accession>A0ABR2VTV2</accession>
<feature type="repeat" description="ARM" evidence="2">
    <location>
        <begin position="81"/>
        <end position="109"/>
    </location>
</feature>
<dbReference type="InterPro" id="IPR052616">
    <property type="entry name" value="SYO1-like"/>
</dbReference>
<evidence type="ECO:0000256" key="1">
    <source>
        <dbReference type="ARBA" id="ARBA00049983"/>
    </source>
</evidence>
<dbReference type="SUPFAM" id="SSF48371">
    <property type="entry name" value="ARM repeat"/>
    <property type="match status" value="1"/>
</dbReference>
<feature type="region of interest" description="Disordered" evidence="3">
    <location>
        <begin position="1"/>
        <end position="33"/>
    </location>
</feature>
<comment type="similarity">
    <text evidence="1">Belongs to the nuclear import and ribosome assembly adapter family.</text>
</comment>
<sequence>MGKVHRKKASRQRPNPTGIPSVADVNKEEAQLQSSVRPEDVLPVIQKLSAPEAADRAWAAAGVSNLLLSDPKTRRLLLSKNLVALLIERLTDDNIDVLVEAAGALRNLASIGGDEVCGELFNKNILSPIQSLVPKVSDTINDILNEVPPRSEEEKERRKSIWDFSDNIICIIWSLSETSEKIFNAVNKANFLPFLMSFISASEKLPLKPVLSAAQALNALTDDNKEAFKFFGHHHEYISLLGKMVTTVPSEDRIQLSILAAGVLINLRPMIADPTDDSTDIIKAIGPLLISCLKYDIQGAAKEAVELADVIKTREQAQDFNQLSKDQSTEEERLATVDQRLTTLQFCLELLANLSAEDIPEEEQWEDANGEGDDDDAMSDSSIVDIPADIIMEEHEEEAQAFQESDNSLFSAALPYLIPLGTPTPISFPPQSPDEKFLSPTTTNALSVLHLRALSCFNNFLITMSENSNKSWFKQHQEDVDRCWNWLFEVANTTAGSGVIVGQGQDSRASVMEAVVGCLWTLSRGAEAAVPVTDAQIAALIQSYHSTVVDSMRVKCIGLLGVLAQRRPGFIESNKVIGSFMIGLIQDIPKTSVEVVVEVLNAIYDIYADISYDYDRPVFVEGNFLNALKKSTGELRKIVKVVDRRKQKLLRQRADEAYLNLNAFIKYKESEL</sequence>
<feature type="compositionally biased region" description="Acidic residues" evidence="3">
    <location>
        <begin position="359"/>
        <end position="378"/>
    </location>
</feature>
<dbReference type="InterPro" id="IPR057990">
    <property type="entry name" value="TPR_SYO1"/>
</dbReference>
<comment type="caution">
    <text evidence="5">The sequence shown here is derived from an EMBL/GenBank/DDBJ whole genome shotgun (WGS) entry which is preliminary data.</text>
</comment>